<keyword evidence="2" id="KW-1185">Reference proteome</keyword>
<sequence length="61" mass="6750">MPSPRGGAGATVPREGWGYAVLQSIRPQTLVYAPPSRPARRRPDLLVGDVRAFFRELSERS</sequence>
<dbReference type="Proteomes" id="UP000053859">
    <property type="component" value="Unassembled WGS sequence"/>
</dbReference>
<gene>
    <name evidence="1" type="ORF">SAZU_1253</name>
</gene>
<evidence type="ECO:0000313" key="2">
    <source>
        <dbReference type="Proteomes" id="UP000053859"/>
    </source>
</evidence>
<keyword evidence="1" id="KW-0378">Hydrolase</keyword>
<dbReference type="EMBL" id="DF968216">
    <property type="protein sequence ID" value="GAP46515.1"/>
    <property type="molecule type" value="Genomic_DNA"/>
</dbReference>
<proteinExistence type="predicted"/>
<protein>
    <submittedName>
        <fullName evidence="1">Epoxide hydrolase</fullName>
    </submittedName>
</protein>
<name>A0A0K8PF60_STRAJ</name>
<dbReference type="AlphaFoldDB" id="A0A0K8PF60"/>
<dbReference type="OrthoDB" id="27092at2"/>
<dbReference type="PATRIC" id="fig|146537.3.peg.1317"/>
<organism evidence="1 2">
    <name type="scientific">Streptomyces azureus</name>
    <dbReference type="NCBI Taxonomy" id="146537"/>
    <lineage>
        <taxon>Bacteria</taxon>
        <taxon>Bacillati</taxon>
        <taxon>Actinomycetota</taxon>
        <taxon>Actinomycetes</taxon>
        <taxon>Kitasatosporales</taxon>
        <taxon>Streptomycetaceae</taxon>
        <taxon>Streptomyces</taxon>
    </lineage>
</organism>
<accession>A0A0K8PF60</accession>
<evidence type="ECO:0000313" key="1">
    <source>
        <dbReference type="EMBL" id="GAP46515.1"/>
    </source>
</evidence>
<reference evidence="1" key="1">
    <citation type="journal article" date="2015" name="Genome Announc.">
        <title>Draft Genome Sequence of Thiostrepton-Producing Streptomyces azureus ATCC 14921.</title>
        <authorList>
            <person name="Sakihara K."/>
            <person name="Maeda J."/>
            <person name="Tashiro K."/>
            <person name="Fujino Y."/>
            <person name="Kuhara S."/>
            <person name="Ohshima T."/>
            <person name="Ogata S."/>
            <person name="Doi K."/>
        </authorList>
    </citation>
    <scope>NUCLEOTIDE SEQUENCE [LARGE SCALE GENOMIC DNA]</scope>
    <source>
        <strain evidence="1">ATCC14921</strain>
    </source>
</reference>
<dbReference type="GO" id="GO:0016787">
    <property type="term" value="F:hydrolase activity"/>
    <property type="evidence" value="ECO:0007669"/>
    <property type="project" value="UniProtKB-KW"/>
</dbReference>